<feature type="compositionally biased region" description="Basic and acidic residues" evidence="2">
    <location>
        <begin position="1"/>
        <end position="25"/>
    </location>
</feature>
<evidence type="ECO:0000256" key="1">
    <source>
        <dbReference type="PROSITE-ProRule" id="PRU00869"/>
    </source>
</evidence>
<evidence type="ECO:0000259" key="3">
    <source>
        <dbReference type="PROSITE" id="PS51536"/>
    </source>
</evidence>
<proteinExistence type="predicted"/>
<feature type="compositionally biased region" description="Polar residues" evidence="2">
    <location>
        <begin position="26"/>
        <end position="37"/>
    </location>
</feature>
<feature type="domain" description="TFG box profile" evidence="3">
    <location>
        <begin position="14"/>
        <end position="34"/>
    </location>
</feature>
<dbReference type="Proteomes" id="UP001479436">
    <property type="component" value="Unassembled WGS sequence"/>
</dbReference>
<evidence type="ECO:0000313" key="5">
    <source>
        <dbReference type="Proteomes" id="UP001479436"/>
    </source>
</evidence>
<evidence type="ECO:0000256" key="2">
    <source>
        <dbReference type="SAM" id="MobiDB-lite"/>
    </source>
</evidence>
<dbReference type="InterPro" id="IPR025768">
    <property type="entry name" value="TFG_box"/>
</dbReference>
<feature type="short sequence motif" description="TFG box" evidence="1">
    <location>
        <begin position="14"/>
        <end position="34"/>
    </location>
</feature>
<keyword evidence="5" id="KW-1185">Reference proteome</keyword>
<reference evidence="4 5" key="1">
    <citation type="submission" date="2023-04" db="EMBL/GenBank/DDBJ databases">
        <title>Genome of Basidiobolus ranarum AG-B5.</title>
        <authorList>
            <person name="Stajich J.E."/>
            <person name="Carter-House D."/>
            <person name="Gryganskyi A."/>
        </authorList>
    </citation>
    <scope>NUCLEOTIDE SEQUENCE [LARGE SCALE GENOMIC DNA]</scope>
    <source>
        <strain evidence="4 5">AG-B5</strain>
    </source>
</reference>
<organism evidence="4 5">
    <name type="scientific">Basidiobolus ranarum</name>
    <dbReference type="NCBI Taxonomy" id="34480"/>
    <lineage>
        <taxon>Eukaryota</taxon>
        <taxon>Fungi</taxon>
        <taxon>Fungi incertae sedis</taxon>
        <taxon>Zoopagomycota</taxon>
        <taxon>Entomophthoromycotina</taxon>
        <taxon>Basidiobolomycetes</taxon>
        <taxon>Basidiobolales</taxon>
        <taxon>Basidiobolaceae</taxon>
        <taxon>Basidiobolus</taxon>
    </lineage>
</organism>
<comment type="caution">
    <text evidence="4">The sequence shown here is derived from an EMBL/GenBank/DDBJ whole genome shotgun (WGS) entry which is preliminary data.</text>
</comment>
<dbReference type="EMBL" id="JASJQH010005342">
    <property type="protein sequence ID" value="KAK9746148.1"/>
    <property type="molecule type" value="Genomic_DNA"/>
</dbReference>
<dbReference type="PROSITE" id="PS51536">
    <property type="entry name" value="TFG"/>
    <property type="match status" value="1"/>
</dbReference>
<feature type="region of interest" description="Disordered" evidence="2">
    <location>
        <begin position="1"/>
        <end position="71"/>
    </location>
</feature>
<accession>A0ABR2WCF6</accession>
<sequence length="98" mass="11144">MDQNDGRPRFSFNERRERQSHERQLNLETFGQTSVDSSRYRGRGRGGHRGRGSGGGFRGGRGGYNHNDYRNVGARVENGTFWNNDNNNNNNNAANNRV</sequence>
<feature type="compositionally biased region" description="Gly residues" evidence="2">
    <location>
        <begin position="52"/>
        <end position="63"/>
    </location>
</feature>
<protein>
    <recommendedName>
        <fullName evidence="3">TFG box profile domain-containing protein</fullName>
    </recommendedName>
</protein>
<gene>
    <name evidence="4" type="ORF">K7432_018217</name>
</gene>
<feature type="compositionally biased region" description="Basic residues" evidence="2">
    <location>
        <begin position="40"/>
        <end position="51"/>
    </location>
</feature>
<name>A0ABR2WCF6_9FUNG</name>
<evidence type="ECO:0000313" key="4">
    <source>
        <dbReference type="EMBL" id="KAK9746148.1"/>
    </source>
</evidence>